<reference evidence="12" key="1">
    <citation type="journal article" date="2009" name="Mol. Biol. Evol.">
        <title>The chloroplast genomes of the green algae Pyramimonas, Monomastix, and Pycnococcus shed new light on the evolutionary history of prasinophytes and the origin of the secondary chloroplasts of euglenids.</title>
        <authorList>
            <person name="Turmel M."/>
            <person name="Gagnon M.C."/>
            <person name="O'Kelly C.J."/>
            <person name="Otis C."/>
            <person name="Lemieux C."/>
        </authorList>
    </citation>
    <scope>NUCLEOTIDE SEQUENCE</scope>
    <source>
        <strain evidence="12">CCMP 1203</strain>
    </source>
</reference>
<evidence type="ECO:0000259" key="10">
    <source>
        <dbReference type="Pfam" id="PF04998"/>
    </source>
</evidence>
<organism evidence="12">
    <name type="scientific">Pycnococcus provasolii</name>
    <dbReference type="NCBI Taxonomy" id="41880"/>
    <lineage>
        <taxon>Eukaryota</taxon>
        <taxon>Viridiplantae</taxon>
        <taxon>Chlorophyta</taxon>
        <taxon>Pseudoscourfieldiophyceae</taxon>
        <taxon>Pseudoscourfieldiales</taxon>
        <taxon>Pycnococcaceae</taxon>
        <taxon>Pycnococcus</taxon>
    </lineage>
</organism>
<dbReference type="InterPro" id="IPR042102">
    <property type="entry name" value="RNA_pol_Rpb1_3_sf"/>
</dbReference>
<dbReference type="Gene3D" id="1.10.1790.20">
    <property type="match status" value="1"/>
</dbReference>
<evidence type="ECO:0000256" key="4">
    <source>
        <dbReference type="ARBA" id="ARBA00022640"/>
    </source>
</evidence>
<protein>
    <recommendedName>
        <fullName evidence="2">DNA-directed RNA polymerase</fullName>
        <ecNumber evidence="2">2.7.7.6</ecNumber>
    </recommendedName>
</protein>
<dbReference type="Pfam" id="PF05000">
    <property type="entry name" value="RNA_pol_Rpb1_4"/>
    <property type="match status" value="1"/>
</dbReference>
<dbReference type="EMBL" id="FJ493498">
    <property type="protein sequence ID" value="ACK36834.1"/>
    <property type="molecule type" value="Genomic_DNA"/>
</dbReference>
<comment type="catalytic activity">
    <reaction evidence="9">
        <text>RNA(n) + a ribonucleoside 5'-triphosphate = RNA(n+1) + diphosphate</text>
        <dbReference type="Rhea" id="RHEA:21248"/>
        <dbReference type="Rhea" id="RHEA-COMP:14527"/>
        <dbReference type="Rhea" id="RHEA-COMP:17342"/>
        <dbReference type="ChEBI" id="CHEBI:33019"/>
        <dbReference type="ChEBI" id="CHEBI:61557"/>
        <dbReference type="ChEBI" id="CHEBI:140395"/>
        <dbReference type="EC" id="2.7.7.6"/>
    </reaction>
</comment>
<dbReference type="GO" id="GO:0006351">
    <property type="term" value="P:DNA-templated transcription"/>
    <property type="evidence" value="ECO:0007669"/>
    <property type="project" value="InterPro"/>
</dbReference>
<geneLocation type="chloroplast" evidence="12"/>
<keyword evidence="4 12" id="KW-0934">Plastid</keyword>
<keyword evidence="12" id="KW-0150">Chloroplast</keyword>
<gene>
    <name evidence="12" type="primary">rpoC2</name>
</gene>
<evidence type="ECO:0000256" key="5">
    <source>
        <dbReference type="ARBA" id="ARBA00022679"/>
    </source>
</evidence>
<keyword evidence="6" id="KW-0548">Nucleotidyltransferase</keyword>
<evidence type="ECO:0000256" key="9">
    <source>
        <dbReference type="ARBA" id="ARBA00048552"/>
    </source>
</evidence>
<dbReference type="Gene3D" id="1.10.150.390">
    <property type="match status" value="1"/>
</dbReference>
<keyword evidence="5" id="KW-0808">Transferase</keyword>
<evidence type="ECO:0000256" key="3">
    <source>
        <dbReference type="ARBA" id="ARBA00022478"/>
    </source>
</evidence>
<feature type="domain" description="RNA polymerase Rpb1" evidence="11">
    <location>
        <begin position="92"/>
        <end position="159"/>
    </location>
</feature>
<dbReference type="EC" id="2.7.7.6" evidence="2"/>
<evidence type="ECO:0000256" key="2">
    <source>
        <dbReference type="ARBA" id="ARBA00012418"/>
    </source>
</evidence>
<evidence type="ECO:0000256" key="1">
    <source>
        <dbReference type="ARBA" id="ARBA00004026"/>
    </source>
</evidence>
<comment type="function">
    <text evidence="1">DNA-dependent RNA polymerase catalyzes the transcription of DNA into RNA using the four ribonucleoside triphosphates as substrates.</text>
</comment>
<dbReference type="RefSeq" id="YP_002600809.1">
    <property type="nucleotide sequence ID" value="NC_012097.1"/>
</dbReference>
<dbReference type="GeneID" id="7498326"/>
<evidence type="ECO:0000256" key="8">
    <source>
        <dbReference type="ARBA" id="ARBA00023163"/>
    </source>
</evidence>
<dbReference type="PANTHER" id="PTHR19376">
    <property type="entry name" value="DNA-DIRECTED RNA POLYMERASE"/>
    <property type="match status" value="1"/>
</dbReference>
<dbReference type="GO" id="GO:0003677">
    <property type="term" value="F:DNA binding"/>
    <property type="evidence" value="ECO:0007669"/>
    <property type="project" value="InterPro"/>
</dbReference>
<name>C0JWS3_9CHLO</name>
<feature type="domain" description="RNA polymerase Rpb1" evidence="10">
    <location>
        <begin position="171"/>
        <end position="375"/>
    </location>
</feature>
<dbReference type="GO" id="GO:0046872">
    <property type="term" value="F:metal ion binding"/>
    <property type="evidence" value="ECO:0007669"/>
    <property type="project" value="UniProtKB-KW"/>
</dbReference>
<dbReference type="InterPro" id="IPR038120">
    <property type="entry name" value="Rpb1_funnel_sf"/>
</dbReference>
<sequence>MSLLSLNFLQTSLDKGTIKRLLTSVWRVYGLNVSVDTFDELKEIGFEYSTYVGFSMSLGDLMIPPQKKWMMRAVKMQDELCEHRTELGLVTPIEQFQRIMDLWHLTSEALRGSIIENFAKTNTRNPVYTMAQSGARGSMAQVRQLVGMRGLMANPKGEVVEYPIRANFREGLTLAEFAISGYGGRKGLVDTAVRTADAGYLTRRLVDVAHVVIVRQVDCGTQWSIPLRTLMSQDGDPLISIANRAVGRVVASMPIQPSLFEKIHCYPNQTISRDLVKVLNQLKVTTLPVRSPLTCGMWSPFQEIKATKSQLQSICQLCYGWDYSEERIVDLNQAVGIIAAQSIGEPGTQLTMRTFHTGGVFEGTATKRIRSAHTGTIVFDVPVQGSVIRTSYGNHAFLTYSPTYLRIQKEDGLPDEVFLIPSRSILYHRPGEKIHAKQPIFEPNYRPGPQSRGRVMMSEQLFHSEVSGEVWWPKSRPLRKVALEKPWSSLFRHYESSEIAEVGDILQHQLLGTTTSQFHSNNRDKSNLVDSDWLELKSYSSQSQLNTKTNKRIQLVLPQTKGSSFLSLQGLTNPLEVYRPTLRPQLTAFSHTLEKYKTFIEPVLTRDFYSSPTTNNPQPRLRAYKSFLEDLHIKTYQHNVQHDLLTNSFYQHSSPERGHLTGSVSPLEPVWVLEGLLNKINAQTFHQTSNVTQVSEASPDGLAWGFFINQNQTYLLDSIKTESQALTVADVSIQNQTSYFLQKKVNTSTSNMLLEGTDEINFCKIKGKVLLLAKLSFDWGKYWTSESSLRQPNLTTNPNWCVQSLQAFSSLSSLDDFKFSFNFETSKLINQKTELVLLSHYYRSLLSQYQRDSSIQLQQKRNFLINVELSKLSLQTLNESERLLVHPNSFLDRFDFLRFDYSMFYLKNKAVRTKASNQQILTFQNNEVVYPLNSPQSLQTQPSIPHSTFLHFLLQSNYQSTRRVVRPQHNVVVLSGQNPGVANNRILPNWFVRATTTPVLRKTQAQWGPSEFWFGRNLALSVPKINTICKSFNWVRQNKKGYFKNQLRGRTWQLKTKRGRLKSLFMRLGRKNVNTCLVSYLKTNNSKTKLLRRFLTPLLANQKVDTKSKKKLADLVTEIWSDFVTATKSNDFVLPSDLFVNFLVEQLEQNIQLYQQRIVLSPTLTEQEKQNYLIKLKNYYQNANATTALLRNLFATRKKDYWPHIQYLYGYNGVSKWRNGAVSPTSKLNTSVALDTTFTQIELQKVMQNAVKSYRRLQDIVPTVPNVLFQNSACQFYPLSPLGSNFVKLNHSQKVGRSGLCCFKFGCGQTTFSDLTDENKSIEWSLLAHYPRLSFLPKTNQLLYTASGITLPLHQSLGFGLNSLDNGIDEYGQRYVFYTPKAKTDLQTNQKIRRPHELKLQFLTTCNLCWLTPANQFSFSDPAFAQTIPTLGSIFEKQQPISSEKSLPVSGQLIQITGQKITVRPVAGYPVSRSRALFYLHHKTFIREGDPVYSYSYQRQRTGDIVQGIPVIESLFEGRVKRKGSYVIDNLRVPARDESVWLGVSRGGGGGRARIFESTLAGLLGVRLALVNRIQVTYLQQGVDFADKHVEVIVRRFTSQVHFKTGGGSRHLPTERVHELAAHTSTWLTSSTYSHRLKLCLAPTPKYLPSVTGLTKTALFAQSFLGSASFQESSKTFIRVGVKGAQNFLGGLKDQVITGRTLHFSSPMQELDSNTLFIISCQTKPKIRPVIPKLPYLLVPVLRTLPLRSNYCMHFSQSPLIVPPVNFVLTTHPKNWILMLLNSEQSNITTKISTTSPICFPLLVRFSNMFGEGKGIAAAITPNKLRLSQTFAFTPKTVYNKTKVLQKNQLMNSGSSSFYKGIGFVSFLHR</sequence>
<evidence type="ECO:0000313" key="12">
    <source>
        <dbReference type="EMBL" id="ACK36834.1"/>
    </source>
</evidence>
<evidence type="ECO:0000256" key="7">
    <source>
        <dbReference type="ARBA" id="ARBA00022723"/>
    </source>
</evidence>
<dbReference type="GO" id="GO:0000428">
    <property type="term" value="C:DNA-directed RNA polymerase complex"/>
    <property type="evidence" value="ECO:0007669"/>
    <property type="project" value="UniProtKB-KW"/>
</dbReference>
<dbReference type="Pfam" id="PF04998">
    <property type="entry name" value="RNA_pol_Rpb1_5"/>
    <property type="match status" value="1"/>
</dbReference>
<dbReference type="PANTHER" id="PTHR19376:SF54">
    <property type="entry name" value="DNA-DIRECTED RNA POLYMERASE SUBUNIT BETA"/>
    <property type="match status" value="1"/>
</dbReference>
<dbReference type="SUPFAM" id="SSF64484">
    <property type="entry name" value="beta and beta-prime subunits of DNA dependent RNA-polymerase"/>
    <property type="match status" value="1"/>
</dbReference>
<keyword evidence="7" id="KW-0479">Metal-binding</keyword>
<dbReference type="GO" id="GO:0003899">
    <property type="term" value="F:DNA-directed RNA polymerase activity"/>
    <property type="evidence" value="ECO:0007669"/>
    <property type="project" value="UniProtKB-EC"/>
</dbReference>
<proteinExistence type="predicted"/>
<dbReference type="InterPro" id="IPR007083">
    <property type="entry name" value="RNA_pol_Rpb1_4"/>
</dbReference>
<keyword evidence="3" id="KW-0240">DNA-directed RNA polymerase</keyword>
<keyword evidence="8" id="KW-0804">Transcription</keyword>
<dbReference type="InterPro" id="IPR007081">
    <property type="entry name" value="RNA_pol_Rpb1_5"/>
</dbReference>
<evidence type="ECO:0000259" key="11">
    <source>
        <dbReference type="Pfam" id="PF05000"/>
    </source>
</evidence>
<dbReference type="Gene3D" id="1.10.274.100">
    <property type="entry name" value="RNA polymerase Rpb1, domain 3"/>
    <property type="match status" value="1"/>
</dbReference>
<evidence type="ECO:0000256" key="6">
    <source>
        <dbReference type="ARBA" id="ARBA00022695"/>
    </source>
</evidence>
<accession>C0JWS3</accession>
<dbReference type="InterPro" id="IPR045867">
    <property type="entry name" value="DNA-dir_RpoC_beta_prime"/>
</dbReference>
<dbReference type="Gene3D" id="1.10.132.30">
    <property type="match status" value="1"/>
</dbReference>